<evidence type="ECO:0000313" key="7">
    <source>
        <dbReference type="Proteomes" id="UP000255165"/>
    </source>
</evidence>
<comment type="caution">
    <text evidence="6">The sequence shown here is derived from an EMBL/GenBank/DDBJ whole genome shotgun (WGS) entry which is preliminary data.</text>
</comment>
<dbReference type="GO" id="GO:0003700">
    <property type="term" value="F:DNA-binding transcription factor activity"/>
    <property type="evidence" value="ECO:0007669"/>
    <property type="project" value="InterPro"/>
</dbReference>
<dbReference type="RefSeq" id="WP_115213781.1">
    <property type="nucleotide sequence ID" value="NZ_QKWJ01000033.1"/>
</dbReference>
<dbReference type="InterPro" id="IPR000847">
    <property type="entry name" value="LysR_HTH_N"/>
</dbReference>
<dbReference type="InterPro" id="IPR005119">
    <property type="entry name" value="LysR_subst-bd"/>
</dbReference>
<dbReference type="PROSITE" id="PS50931">
    <property type="entry name" value="HTH_LYSR"/>
    <property type="match status" value="1"/>
</dbReference>
<evidence type="ECO:0000256" key="4">
    <source>
        <dbReference type="ARBA" id="ARBA00023163"/>
    </source>
</evidence>
<keyword evidence="4" id="KW-0804">Transcription</keyword>
<dbReference type="CDD" id="cd08414">
    <property type="entry name" value="PBP2_LTTR_aromatics_like"/>
    <property type="match status" value="1"/>
</dbReference>
<dbReference type="Proteomes" id="UP000255165">
    <property type="component" value="Unassembled WGS sequence"/>
</dbReference>
<organism evidence="6 7">
    <name type="scientific">Cupriavidus lacunae</name>
    <dbReference type="NCBI Taxonomy" id="2666307"/>
    <lineage>
        <taxon>Bacteria</taxon>
        <taxon>Pseudomonadati</taxon>
        <taxon>Pseudomonadota</taxon>
        <taxon>Betaproteobacteria</taxon>
        <taxon>Burkholderiales</taxon>
        <taxon>Burkholderiaceae</taxon>
        <taxon>Cupriavidus</taxon>
    </lineage>
</organism>
<dbReference type="InterPro" id="IPR036390">
    <property type="entry name" value="WH_DNA-bd_sf"/>
</dbReference>
<dbReference type="SUPFAM" id="SSF46785">
    <property type="entry name" value="Winged helix' DNA-binding domain"/>
    <property type="match status" value="1"/>
</dbReference>
<dbReference type="Gene3D" id="3.40.190.10">
    <property type="entry name" value="Periplasmic binding protein-like II"/>
    <property type="match status" value="2"/>
</dbReference>
<evidence type="ECO:0000259" key="5">
    <source>
        <dbReference type="PROSITE" id="PS50931"/>
    </source>
</evidence>
<dbReference type="Gene3D" id="1.10.10.10">
    <property type="entry name" value="Winged helix-like DNA-binding domain superfamily/Winged helix DNA-binding domain"/>
    <property type="match status" value="1"/>
</dbReference>
<keyword evidence="2" id="KW-0805">Transcription regulation</keyword>
<gene>
    <name evidence="6" type="ORF">DN412_23530</name>
</gene>
<dbReference type="InterPro" id="IPR036388">
    <property type="entry name" value="WH-like_DNA-bd_sf"/>
</dbReference>
<accession>A0A370NQP8</accession>
<evidence type="ECO:0000256" key="3">
    <source>
        <dbReference type="ARBA" id="ARBA00023125"/>
    </source>
</evidence>
<evidence type="ECO:0000313" key="6">
    <source>
        <dbReference type="EMBL" id="RDK07921.1"/>
    </source>
</evidence>
<protein>
    <submittedName>
        <fullName evidence="6">LysR family transcriptional regulator</fullName>
    </submittedName>
</protein>
<keyword evidence="7" id="KW-1185">Reference proteome</keyword>
<dbReference type="PANTHER" id="PTHR30346">
    <property type="entry name" value="TRANSCRIPTIONAL DUAL REGULATOR HCAR-RELATED"/>
    <property type="match status" value="1"/>
</dbReference>
<dbReference type="FunFam" id="1.10.10.10:FF:000001">
    <property type="entry name" value="LysR family transcriptional regulator"/>
    <property type="match status" value="1"/>
</dbReference>
<dbReference type="Pfam" id="PF00126">
    <property type="entry name" value="HTH_1"/>
    <property type="match status" value="1"/>
</dbReference>
<dbReference type="SUPFAM" id="SSF53850">
    <property type="entry name" value="Periplasmic binding protein-like II"/>
    <property type="match status" value="1"/>
</dbReference>
<dbReference type="GO" id="GO:0003677">
    <property type="term" value="F:DNA binding"/>
    <property type="evidence" value="ECO:0007669"/>
    <property type="project" value="UniProtKB-KW"/>
</dbReference>
<comment type="similarity">
    <text evidence="1">Belongs to the LysR transcriptional regulatory family.</text>
</comment>
<dbReference type="Pfam" id="PF03466">
    <property type="entry name" value="LysR_substrate"/>
    <property type="match status" value="1"/>
</dbReference>
<dbReference type="PANTHER" id="PTHR30346:SF17">
    <property type="entry name" value="LYSR FAMILY TRANSCRIPTIONAL REGULATOR"/>
    <property type="match status" value="1"/>
</dbReference>
<feature type="domain" description="HTH lysR-type" evidence="5">
    <location>
        <begin position="4"/>
        <end position="61"/>
    </location>
</feature>
<reference evidence="7" key="1">
    <citation type="submission" date="2018-06" db="EMBL/GenBank/DDBJ databases">
        <authorList>
            <person name="Feng T."/>
            <person name="Jeon C.O."/>
        </authorList>
    </citation>
    <scope>NUCLEOTIDE SEQUENCE [LARGE SCALE GENOMIC DNA]</scope>
    <source>
        <strain evidence="7">S23</strain>
    </source>
</reference>
<evidence type="ECO:0000256" key="1">
    <source>
        <dbReference type="ARBA" id="ARBA00009437"/>
    </source>
</evidence>
<evidence type="ECO:0000256" key="2">
    <source>
        <dbReference type="ARBA" id="ARBA00023015"/>
    </source>
</evidence>
<dbReference type="GO" id="GO:0032993">
    <property type="term" value="C:protein-DNA complex"/>
    <property type="evidence" value="ECO:0007669"/>
    <property type="project" value="TreeGrafter"/>
</dbReference>
<proteinExistence type="inferred from homology"/>
<sequence length="311" mass="33823">MRNIELRHLRYFIAVAQAGSVVAGARAVGIVQPALSRQIIELEAAIGTPLLARKARGVQLTVAGESFLRDATQLLANLQASRDRALRCAAGQLGELRLGVLPNYLSSAVVTNVLRAFRMACPEVKVLVDPMLSTEQIAAIRHRQVDGGIMAWRRHEAAHLSGIVLLSDRFVLAMPSSQTVRHKQPKRLADVADLPFVWFDPARSSSQHRFLMTQCERAGFTPRVTQVGSDIPTVLGLVSAGMGCAFVPESLSTVCPPTVRLVPLTEIADRFDVEFAFDEEVATPAVRQFVQALRQVIDGGDRATRSKAGVD</sequence>
<keyword evidence="3" id="KW-0238">DNA-binding</keyword>
<dbReference type="AlphaFoldDB" id="A0A370NQP8"/>
<name>A0A370NQP8_9BURK</name>
<dbReference type="EMBL" id="QKWJ01000033">
    <property type="protein sequence ID" value="RDK07921.1"/>
    <property type="molecule type" value="Genomic_DNA"/>
</dbReference>